<feature type="region of interest" description="Disordered" evidence="2">
    <location>
        <begin position="561"/>
        <end position="608"/>
    </location>
</feature>
<dbReference type="Pfam" id="PF24521">
    <property type="entry name" value="Ank_KRIT1"/>
    <property type="match status" value="1"/>
</dbReference>
<feature type="compositionally biased region" description="Basic and acidic residues" evidence="2">
    <location>
        <begin position="567"/>
        <end position="580"/>
    </location>
</feature>
<dbReference type="PANTHER" id="PTHR24149:SF14">
    <property type="entry name" value="ANKYRIN REPEAT DOMAIN 12"/>
    <property type="match status" value="1"/>
</dbReference>
<feature type="repeat" description="ANK" evidence="1">
    <location>
        <begin position="467"/>
        <end position="499"/>
    </location>
</feature>
<keyword evidence="6" id="KW-1185">Reference proteome</keyword>
<feature type="region of interest" description="Disordered" evidence="2">
    <location>
        <begin position="1"/>
        <end position="404"/>
    </location>
</feature>
<reference evidence="5 6" key="1">
    <citation type="journal article" date="2013" name="BMC Genomics">
        <title>The genome and transcriptome of the pine saprophyte Ophiostoma piceae, and a comparison with the bark beetle-associated pine pathogen Grosmannia clavigera.</title>
        <authorList>
            <person name="Haridas S."/>
            <person name="Wang Y."/>
            <person name="Lim L."/>
            <person name="Massoumi Alamouti S."/>
            <person name="Jackman S."/>
            <person name="Docking R."/>
            <person name="Robertson G."/>
            <person name="Birol I."/>
            <person name="Bohlmann J."/>
            <person name="Breuil C."/>
        </authorList>
    </citation>
    <scope>NUCLEOTIDE SEQUENCE [LARGE SCALE GENOMIC DNA]</scope>
    <source>
        <strain evidence="5 6">UAMH 11346</strain>
    </source>
</reference>
<evidence type="ECO:0000256" key="1">
    <source>
        <dbReference type="PROSITE-ProRule" id="PRU00023"/>
    </source>
</evidence>
<feature type="compositionally biased region" description="Basic and acidic residues" evidence="2">
    <location>
        <begin position="1005"/>
        <end position="1033"/>
    </location>
</feature>
<feature type="compositionally biased region" description="Basic and acidic residues" evidence="2">
    <location>
        <begin position="1084"/>
        <end position="1096"/>
    </location>
</feature>
<dbReference type="InterPro" id="IPR002110">
    <property type="entry name" value="Ankyrin_rpt"/>
</dbReference>
<dbReference type="Proteomes" id="UP000016923">
    <property type="component" value="Unassembled WGS sequence"/>
</dbReference>
<feature type="compositionally biased region" description="Polar residues" evidence="2">
    <location>
        <begin position="235"/>
        <end position="245"/>
    </location>
</feature>
<dbReference type="Pfam" id="PF12796">
    <property type="entry name" value="Ank_2"/>
    <property type="match status" value="1"/>
</dbReference>
<dbReference type="PROSITE" id="PS50297">
    <property type="entry name" value="ANK_REP_REGION"/>
    <property type="match status" value="2"/>
</dbReference>
<feature type="compositionally biased region" description="Basic and acidic residues" evidence="2">
    <location>
        <begin position="905"/>
        <end position="925"/>
    </location>
</feature>
<dbReference type="PANTHER" id="PTHR24149">
    <property type="entry name" value="ANKYRIN REPEAT DOMAIN-CONTAINING PROTEIN 12"/>
    <property type="match status" value="1"/>
</dbReference>
<dbReference type="Gene3D" id="1.25.40.20">
    <property type="entry name" value="Ankyrin repeat-containing domain"/>
    <property type="match status" value="2"/>
</dbReference>
<protein>
    <submittedName>
        <fullName evidence="5">Ankyrin repeat protein</fullName>
    </submittedName>
</protein>
<dbReference type="HOGENOM" id="CLU_002229_0_0_1"/>
<gene>
    <name evidence="5" type="ORF">F503_07916</name>
</gene>
<dbReference type="GO" id="GO:0005654">
    <property type="term" value="C:nucleoplasm"/>
    <property type="evidence" value="ECO:0007669"/>
    <property type="project" value="TreeGrafter"/>
</dbReference>
<feature type="compositionally biased region" description="Basic and acidic residues" evidence="2">
    <location>
        <begin position="1060"/>
        <end position="1071"/>
    </location>
</feature>
<feature type="region of interest" description="Disordered" evidence="2">
    <location>
        <begin position="750"/>
        <end position="1328"/>
    </location>
</feature>
<feature type="compositionally biased region" description="Polar residues" evidence="2">
    <location>
        <begin position="384"/>
        <end position="399"/>
    </location>
</feature>
<feature type="compositionally biased region" description="Polar residues" evidence="2">
    <location>
        <begin position="70"/>
        <end position="81"/>
    </location>
</feature>
<evidence type="ECO:0000256" key="2">
    <source>
        <dbReference type="SAM" id="MobiDB-lite"/>
    </source>
</evidence>
<evidence type="ECO:0000259" key="4">
    <source>
        <dbReference type="Pfam" id="PF24521"/>
    </source>
</evidence>
<feature type="compositionally biased region" description="Polar residues" evidence="2">
    <location>
        <begin position="31"/>
        <end position="43"/>
    </location>
</feature>
<dbReference type="eggNOG" id="KOG1245">
    <property type="taxonomic scope" value="Eukaryota"/>
</dbReference>
<feature type="domain" description="KRIT1 ARM-repeats" evidence="4">
    <location>
        <begin position="605"/>
        <end position="753"/>
    </location>
</feature>
<dbReference type="Pfam" id="PF24513">
    <property type="entry name" value="DUF7593"/>
    <property type="match status" value="1"/>
</dbReference>
<feature type="compositionally biased region" description="Low complexity" evidence="2">
    <location>
        <begin position="220"/>
        <end position="234"/>
    </location>
</feature>
<dbReference type="OMA" id="GYNTPML"/>
<sequence length="1659" mass="184635">MDAQNANEAAPPKPSASSASSRLPDSDRQKTSSSSAVAKSPTLSRAAPPSSKDAKPSVSSSKSPLAPASNETSKPSGSKSTAALPRDPKEPKDSKETKSSAIAPSREKQQDDDSVTDGSSEAETIVLSKDGSPAKPRNRKVIKHEDKSNGASSSSIAAASADSVPPSRRHHADKKDAQSDRGNRSAIDFLDGPAPQVKKKKLHDKLQPSSNLPHARGKNPSSSLSSVPGSPPRSRNASSHLQSGSDTDHVHRSKSPRRALSTASKDRLRPPEKLVPYKRKATKYDSDDDAETHNKVRRQRLANANASANIDTRPSKDPSRSAHGNGNGGSASLTKSLAPRSSRDESLNRSESPPLRSHRRSLSTHTTSQSNGLAVKKKRVPAPLQTTDYHSDESSTSGSPRVRSAKLRNLAAPATAESSPAKIVAHKKHLDAHGQTYLARACARGEYDLAKKRLQERPEDLNVADFAGNTPLQIAALNGYGNIVKLLIDAGCNLDCVNYDKDTPLLDAVDNGHLEVVQLLLDAGVNPRKANVNGEEPLDRVDDSVDNADAIRTALVEAKKNGGGRRFTSEEHRHENDDLRFLQGLDESPRRSPAPGGSSNSRRTGTIRATKTSNHLLYMPMDDKTLRLAAGRGDEQNVIRILQVREAFDDPESMVAASRGGHDVVLQLLLALGRANPDPAPITNVPPEHATPILAAIGQENLKVVSLLLEQSNFDPTKRFNGETYYELARQRAGPNWREEEDILKKAYDSYKKHNGNKTKSPPQKIPESRRVSRAVEPSDEMPTSRALKRKLSSPSLERPKKTSSSIKATASSATAREEKDSGKQKRTDSSIAHAERHTSPKRASSSTILAKTKPRDDRSSVTSTLDRDTPPPSKQVSKSRKTDSDSVAMSSEGETKPRRKKLVSGRELKDVKVREKEKEREKQRRSSLASTNTATPSKDSASPRESRSEDAPTEKARVDKHRERDRDRARQLKKEDSKDSSGATGESAGKRHRLSETPPNATSSDKDGSEAPVKRRRLESDNAPVKDKEKKSSKIGAASDDVPSKSLPSISVSSKAVARRREGSTDDRRSSLSASAVLKAKKREASSDRARKESSKSSVAPIEKSIHVKSEDIDVEMADVSDARPSNGPSSAAEAKAQREKDDEKKKKAEAEAKKKEEELQRRRKEEDKKKELEEKEKEKKKKDEEKRKREEEEAERLKEEEEKKKKEAEEKKRKELEEKKKKEEEEKLKRKKQQEEEERQRQRKEAERKRKEEEEQKKREEAELKRVEEERTRRLEEEQRKQREEEERRQKEQLAREAAAREAQRKREEEERLRREQEHQERERIRVEKEAEERRLQLEERERHRVASLPPLLRWLSVHPNPKQTELATLFKVMQGVRYDCINTNANGTAEGREQWLINTQVALLFGDKDLELSRFPSWDHLPVSQVAKQIIWNLESDRYALTDPLLFDLGNQLPEFYGAQGPRALGSMGLSKIRNDASDKFFATDMFFVKVSDVMATIPSLPHLHDVRMAMEYRELPEHESQLLTLALNPKWKSDPDADKNLGFAPGTKYFVNGTQIGENRAGLAKDSKTPPRAVRVPRRGFVSVPIDDPEFELICKEQSIDPFSFPAYNKYKSKLQNGVPKVNGIHPMTNGTGVPLPNGQAPRPTVNGIHSTRGI</sequence>
<dbReference type="InterPro" id="IPR056015">
    <property type="entry name" value="DUF7593"/>
</dbReference>
<feature type="compositionally biased region" description="Basic and acidic residues" evidence="2">
    <location>
        <begin position="86"/>
        <end position="98"/>
    </location>
</feature>
<dbReference type="VEuPathDB" id="FungiDB:F503_07916"/>
<dbReference type="eggNOG" id="KOG0504">
    <property type="taxonomic scope" value="Eukaryota"/>
</dbReference>
<dbReference type="PROSITE" id="PS50088">
    <property type="entry name" value="ANK_REPEAT"/>
    <property type="match status" value="2"/>
</dbReference>
<dbReference type="InterPro" id="IPR036770">
    <property type="entry name" value="Ankyrin_rpt-contain_sf"/>
</dbReference>
<feature type="region of interest" description="Disordered" evidence="2">
    <location>
        <begin position="1636"/>
        <end position="1659"/>
    </location>
</feature>
<feature type="compositionally biased region" description="Basic and acidic residues" evidence="2">
    <location>
        <begin position="816"/>
        <end position="839"/>
    </location>
</feature>
<dbReference type="STRING" id="1262450.S3D1Z3"/>
<proteinExistence type="predicted"/>
<feature type="compositionally biased region" description="Basic and acidic residues" evidence="2">
    <location>
        <begin position="173"/>
        <end position="183"/>
    </location>
</feature>
<dbReference type="SUPFAM" id="SSF48403">
    <property type="entry name" value="Ankyrin repeat"/>
    <property type="match status" value="1"/>
</dbReference>
<evidence type="ECO:0000313" key="5">
    <source>
        <dbReference type="EMBL" id="EPE07265.1"/>
    </source>
</evidence>
<feature type="compositionally biased region" description="Basic and acidic residues" evidence="2">
    <location>
        <begin position="1240"/>
        <end position="1328"/>
    </location>
</feature>
<evidence type="ECO:0000313" key="6">
    <source>
        <dbReference type="Proteomes" id="UP000016923"/>
    </source>
</evidence>
<feature type="compositionally biased region" description="Low complexity" evidence="2">
    <location>
        <begin position="591"/>
        <end position="603"/>
    </location>
</feature>
<organism evidence="5 6">
    <name type="scientific">Ophiostoma piceae (strain UAMH 11346)</name>
    <name type="common">Sap stain fungus</name>
    <dbReference type="NCBI Taxonomy" id="1262450"/>
    <lineage>
        <taxon>Eukaryota</taxon>
        <taxon>Fungi</taxon>
        <taxon>Dikarya</taxon>
        <taxon>Ascomycota</taxon>
        <taxon>Pezizomycotina</taxon>
        <taxon>Sordariomycetes</taxon>
        <taxon>Sordariomycetidae</taxon>
        <taxon>Ophiostomatales</taxon>
        <taxon>Ophiostomataceae</taxon>
        <taxon>Ophiostoma</taxon>
    </lineage>
</organism>
<feature type="compositionally biased region" description="Basic and acidic residues" evidence="2">
    <location>
        <begin position="854"/>
        <end position="870"/>
    </location>
</feature>
<evidence type="ECO:0000259" key="3">
    <source>
        <dbReference type="Pfam" id="PF24513"/>
    </source>
</evidence>
<feature type="compositionally biased region" description="Low complexity" evidence="2">
    <location>
        <begin position="151"/>
        <end position="161"/>
    </location>
</feature>
<dbReference type="SMART" id="SM00248">
    <property type="entry name" value="ANK"/>
    <property type="match status" value="5"/>
</dbReference>
<name>S3D1Z3_OPHP1</name>
<dbReference type="InterPro" id="IPR053210">
    <property type="entry name" value="ANKRD12"/>
</dbReference>
<feature type="compositionally biased region" description="Polar residues" evidence="2">
    <location>
        <begin position="302"/>
        <end position="312"/>
    </location>
</feature>
<dbReference type="InterPro" id="IPR056485">
    <property type="entry name" value="ARM_KRIT1"/>
</dbReference>
<feature type="repeat" description="ANK" evidence="1">
    <location>
        <begin position="500"/>
        <end position="532"/>
    </location>
</feature>
<feature type="compositionally biased region" description="Basic and acidic residues" evidence="2">
    <location>
        <begin position="1137"/>
        <end position="1230"/>
    </location>
</feature>
<feature type="compositionally biased region" description="Polar residues" evidence="2">
    <location>
        <begin position="927"/>
        <end position="941"/>
    </location>
</feature>
<dbReference type="EMBL" id="KE148151">
    <property type="protein sequence ID" value="EPE07265.1"/>
    <property type="molecule type" value="Genomic_DNA"/>
</dbReference>
<feature type="compositionally biased region" description="Low complexity" evidence="2">
    <location>
        <begin position="44"/>
        <end position="69"/>
    </location>
</feature>
<keyword evidence="1" id="KW-0040">ANK repeat</keyword>
<feature type="domain" description="DUF7593" evidence="3">
    <location>
        <begin position="1347"/>
        <end position="1506"/>
    </location>
</feature>
<feature type="compositionally biased region" description="Basic and acidic residues" evidence="2">
    <location>
        <begin position="942"/>
        <end position="980"/>
    </location>
</feature>
<dbReference type="OrthoDB" id="194358at2759"/>
<accession>S3D1Z3</accession>
<feature type="compositionally biased region" description="Low complexity" evidence="2">
    <location>
        <begin position="803"/>
        <end position="815"/>
    </location>
</feature>
<feature type="compositionally biased region" description="Low complexity" evidence="2">
    <location>
        <begin position="1045"/>
        <end position="1056"/>
    </location>
</feature>